<dbReference type="RefSeq" id="WP_396948032.1">
    <property type="nucleotide sequence ID" value="NZ_JBIRXV010000005.1"/>
</dbReference>
<comment type="caution">
    <text evidence="1">The sequence shown here is derived from an EMBL/GenBank/DDBJ whole genome shotgun (WGS) entry which is preliminary data.</text>
</comment>
<proteinExistence type="predicted"/>
<evidence type="ECO:0000313" key="1">
    <source>
        <dbReference type="EMBL" id="MFI2323457.1"/>
    </source>
</evidence>
<keyword evidence="2" id="KW-1185">Reference proteome</keyword>
<protein>
    <submittedName>
        <fullName evidence="1">WXG100 family type VII secretion target</fullName>
    </submittedName>
</protein>
<sequence>MSVNPYPNLGFDPVPGTPDEVANLRGQIDSARQGVTETRSLLNRLIGSDDVWKGDAGNAFRTNFDATLSSDLGYAQQSLEQAVDLLNEWHTNLVSYHDTAKGLDQQAADARAQHTQAVSALQQARSNPDLGLANVQFNDPDELRAAQIRLNNATAQVNAAVTAVDDCQGKIDAIIRRARDLESTHSALAGRIAAALDAAAKDFAPSPPDKSIWDRITDAIKAVGDWIDEHREGLHEFLSCTAAIAGLLAVVTPPPVDAIALGVALAAGAGALALDVTDAEMRDDLLHGSLSERLSAGLTISGDAMGLIPGVGALGKVGKVALLGDAVGDIGRFESMARTWSEAAHNPGLVNKFMTDHNVGNVTNVLSSTGATNGVNRLLQFTGVEGAHSVADPAVALTVLKRGEGAVSTLAGTALDHIFGG</sequence>
<gene>
    <name evidence="1" type="ORF">ACH47G_23490</name>
</gene>
<dbReference type="Gene3D" id="1.10.287.1490">
    <property type="match status" value="1"/>
</dbReference>
<evidence type="ECO:0000313" key="2">
    <source>
        <dbReference type="Proteomes" id="UP001611450"/>
    </source>
</evidence>
<accession>A0ABW7WLD0</accession>
<dbReference type="SUPFAM" id="SSF140453">
    <property type="entry name" value="EsxAB dimer-like"/>
    <property type="match status" value="1"/>
</dbReference>
<dbReference type="EMBL" id="JBIRXV010000005">
    <property type="protein sequence ID" value="MFI2323457.1"/>
    <property type="molecule type" value="Genomic_DNA"/>
</dbReference>
<reference evidence="1 2" key="1">
    <citation type="submission" date="2024-10" db="EMBL/GenBank/DDBJ databases">
        <title>The Natural Products Discovery Center: Release of the First 8490 Sequenced Strains for Exploring Actinobacteria Biosynthetic Diversity.</title>
        <authorList>
            <person name="Kalkreuter E."/>
            <person name="Kautsar S.A."/>
            <person name="Yang D."/>
            <person name="Bader C.D."/>
            <person name="Teijaro C.N."/>
            <person name="Fluegel L."/>
            <person name="Davis C.M."/>
            <person name="Simpson J.R."/>
            <person name="Lauterbach L."/>
            <person name="Steele A.D."/>
            <person name="Gui C."/>
            <person name="Meng S."/>
            <person name="Li G."/>
            <person name="Viehrig K."/>
            <person name="Ye F."/>
            <person name="Su P."/>
            <person name="Kiefer A.F."/>
            <person name="Nichols A."/>
            <person name="Cepeda A.J."/>
            <person name="Yan W."/>
            <person name="Fan B."/>
            <person name="Jiang Y."/>
            <person name="Adhikari A."/>
            <person name="Zheng C.-J."/>
            <person name="Schuster L."/>
            <person name="Cowan T.M."/>
            <person name="Smanski M.J."/>
            <person name="Chevrette M.G."/>
            <person name="De Carvalho L.P.S."/>
            <person name="Shen B."/>
        </authorList>
    </citation>
    <scope>NUCLEOTIDE SEQUENCE [LARGE SCALE GENOMIC DNA]</scope>
    <source>
        <strain evidence="1 2">NPDC019626</strain>
    </source>
</reference>
<dbReference type="InterPro" id="IPR036689">
    <property type="entry name" value="ESAT-6-like_sf"/>
</dbReference>
<name>A0ABW7WLD0_9NOCA</name>
<organism evidence="1 2">
    <name type="scientific">Nocardia beijingensis</name>
    <dbReference type="NCBI Taxonomy" id="95162"/>
    <lineage>
        <taxon>Bacteria</taxon>
        <taxon>Bacillati</taxon>
        <taxon>Actinomycetota</taxon>
        <taxon>Actinomycetes</taxon>
        <taxon>Mycobacteriales</taxon>
        <taxon>Nocardiaceae</taxon>
        <taxon>Nocardia</taxon>
    </lineage>
</organism>
<dbReference type="Proteomes" id="UP001611450">
    <property type="component" value="Unassembled WGS sequence"/>
</dbReference>